<reference evidence="1 2" key="1">
    <citation type="submission" date="2024-11" db="EMBL/GenBank/DDBJ databases">
        <title>Using genomics to understand microbial adaptation to soil warming.</title>
        <authorList>
            <person name="Deangelis K.M. PhD."/>
        </authorList>
    </citation>
    <scope>NUCLEOTIDE SEQUENCE [LARGE SCALE GENOMIC DNA]</scope>
    <source>
        <strain evidence="1 2">GAS97</strain>
    </source>
</reference>
<evidence type="ECO:0000313" key="1">
    <source>
        <dbReference type="EMBL" id="MFK4448111.1"/>
    </source>
</evidence>
<dbReference type="EMBL" id="JBIYDN010000044">
    <property type="protein sequence ID" value="MFK4448111.1"/>
    <property type="molecule type" value="Genomic_DNA"/>
</dbReference>
<protein>
    <submittedName>
        <fullName evidence="1">Uncharacterized protein</fullName>
    </submittedName>
</protein>
<evidence type="ECO:0000313" key="2">
    <source>
        <dbReference type="Proteomes" id="UP001620514"/>
    </source>
</evidence>
<keyword evidence="2" id="KW-1185">Reference proteome</keyword>
<dbReference type="Proteomes" id="UP001620514">
    <property type="component" value="Unassembled WGS sequence"/>
</dbReference>
<comment type="caution">
    <text evidence="1">The sequence shown here is derived from an EMBL/GenBank/DDBJ whole genome shotgun (WGS) entry which is preliminary data.</text>
</comment>
<sequence length="45" mass="4948">MVGCSARVGSIVDLKRKNPTFVGWGFCLAAQSLQRMGSLTITYFH</sequence>
<accession>A0ABW8MZC2</accession>
<gene>
    <name evidence="1" type="ORF">ABH943_008155</name>
</gene>
<feature type="non-terminal residue" evidence="1">
    <location>
        <position position="45"/>
    </location>
</feature>
<proteinExistence type="predicted"/>
<name>A0ABW8MZC2_9BURK</name>
<organism evidence="1 2">
    <name type="scientific">Caballeronia udeis</name>
    <dbReference type="NCBI Taxonomy" id="1232866"/>
    <lineage>
        <taxon>Bacteria</taxon>
        <taxon>Pseudomonadati</taxon>
        <taxon>Pseudomonadota</taxon>
        <taxon>Betaproteobacteria</taxon>
        <taxon>Burkholderiales</taxon>
        <taxon>Burkholderiaceae</taxon>
        <taxon>Caballeronia</taxon>
    </lineage>
</organism>